<dbReference type="PROSITE" id="PS01180">
    <property type="entry name" value="CUB"/>
    <property type="match status" value="15"/>
</dbReference>
<feature type="domain" description="CUB" evidence="7">
    <location>
        <begin position="2179"/>
        <end position="2304"/>
    </location>
</feature>
<evidence type="ECO:0000259" key="7">
    <source>
        <dbReference type="PROSITE" id="PS01180"/>
    </source>
</evidence>
<dbReference type="PROSITE" id="PS01186">
    <property type="entry name" value="EGF_2"/>
    <property type="match status" value="2"/>
</dbReference>
<dbReference type="SUPFAM" id="SSF49854">
    <property type="entry name" value="Spermadhesin, CUB domain"/>
    <property type="match status" value="16"/>
</dbReference>
<dbReference type="InterPro" id="IPR000152">
    <property type="entry name" value="EGF-type_Asp/Asn_hydroxyl_site"/>
</dbReference>
<sequence length="2908" mass="325008">MRPGPTTVGTRTNMVTLKDLSLDTVSLNKLNWAQFSALQEKVESISARQDTFKSRVDSHQSTLILVATASRRLLQSTRNFSAELKQLQEWKQNKTLKDVRVRRFMGRLQKSIKALADMLAMDGCESKPCQHGGTCLPRFGNKYNCLCPSYRSGDNCEEDVDECAMYEGTHAGCQHNGTCINHDTGFRCECRSGYHGPLCQYRQSTCSRSIELCGPHGHCIDVDTSENDASYKCICDWGYKVSDDKQNPTCVDVDECLDNPCHPGVDCINLPGKFQCVGCPKGYHGNGQICADIDECAAEIYPCSTNPRVPCFNTIGSFHCGSCPPGYRGDGRSCRRKSGCDDAPCYPTATCVDDQTSLNPGGFICHCPSGMMGDGVGESGCQKSNSTICRSEGYCMNGGTCNPISATDYRCACPEFYYGIHCEQVSACIGSPCENGGICEDAGVGKVNCICPIGFYGSLCQYEENSCGAHYREPSGNLTFPTDAGNIAEDGCDFVISTGEENSALRITFTSFENMDGGISSTDCSKMPANLTLFDGASDNAPVFATFCGDGNSGKMPVIGEAITMTSSSALLRYKGTGGSFSIKWETKKRECGYRTNLASGVLVVPQHHMDTACDWFISAPMERHIEIEIPTVEMTTGVELNCSVNELEVFDGYTSYDAHRIVHICETTNVTTVVRSTGPFLTVSFRSNVLGGSKSALQRGFTMKYRTFEPDRRCGGDVTNTDGEWDFSGVIESPNYGGFYPANMDCTWKLDGIGPSNFSITDQTLKLEFLSFDIPSTYQFSSAMFQQQIEIPRRAFNIFSGIERRMGLTSPFRRVNPLIPFRRQMIYQCTDDYLHLYADGQLIHDGCNGHPPPTTMLMPMPQIILRFHSDGGTQGKGFKIAYSLVCEKSLYGNGTIQTWNYPDGGRAGKCTYIIRADQSHAIRLKFKTIGMRGATISQCFYNRDSVATATDYVEFSGGKEEDKQINQRYICARYPFVEEGEFIMSATRPLVITYASSGDEKNRGLLMEYSTIDVGCGGVFSQSSGTISSPNYPDKYLPHMHCVYHIQVPWSKQVRLTFDNFDIEVVQNDECSYDNVAVYEWYVSATEHGKLLGRFCGTMLPPTLLSSLYKMAVVFSSDRSIAGNGFSARFEGVDPSTDCDHTYTEPAGEIIFDGSQGRYSQCDFHISVVSTARLVLKMNNMSIPCLKSQLILRNGASDQSPGFTALNTESSVCDEFSMPILRSHGNRVFLRLQTTDSSKTYFNISYEQILSSCGGHVEGVSGSIASPQYPLKDSRSLDCSWTIAVALGNHVRFSLVNIDDLKSSDDNGFCGMFAASRLDVLDGPHSDARLMRRYCRKVVAAEPLTSEDHEITVRYKQHGGPMLGPLYGFLAHFSTVCTDIVLTDFVGSIQSPGYPNKVWTGQYCSWTIKAPPGNRIQVNFHSFVIDRRIRYGTVPGKCSENWLKFGDGEVAEATVKIGNTINVTNKLTETCSDVVKPMVVKSKNNILHITYQSKKQEQNQFWLTWTTIGCGGTLITPANISANVNRMNRNAEQLECQWQIKAPVGKRVLLNVDTISIFQKTEVSCRYNDENEEFAGLAIFSGSSNRSGHAQYTACTSMRNFVYRSHTNELFVMLKYSLSSVMPDAEGNFFIANVTFVDADSENKDECGGVVEVLSSQVSTIHSPRYPEEYERGAECQWLFKAPSGYYLIFTLKEYITPNAHEQQTEKKWMPRAMNNLTCQDPLPLIEGALTIYGGNSTRHEKIERVCLDIEEPKQVPVFARESLVTFRGASTARIHMTGEDQHVKKIGFLLEARTACGGLVLADDKEAVMTFIDLEEEVCNITIRKKNESDSGIYVRLDEFVSRGITKHRSNDMLFGNSYLDIQVDGGDVMSREAKGPYLVEASTTHEEFRAKNEIRIAFVKKNSLLAARIVIAYSTIIDNCGGEITSREGFISIPDITDDFDCIWTLRENPGNGVRASVTELRIPYSPNCTDSYLEFRKWNASGPLIGRWCERTPSMFGMEEVIWMKFRYVRPREVISDEDLIKPAMRILFSRVHGGTTTSHVIQQPLVLIEEMYTNFMWIAEGEPDKGLLVHIDSIRIPEENYQGYDGINKIGLFLSEALDNPNLNFIVNNGRPGSVRVGGFIPPADIYLPFSRLEVSFFAPPRSEFRLTWQSVPKRNANYTEEGEGKNTTKTYSCGSVLVPTWDWQEIKNPVPPGQTVGYENNVHCRWTIERPLMTGLRVKIKMLDLEDMGGCPFDFISLLPDRDTAESSGDEFNAGQKYCRSSHVNTTLDYSYNKVLYVHFVSDRSRAGRGFILQYRLTCNSFDYIRPSYGLLEHVLTSPGYPEPQTDQKCMWSIVLGSNRRIGYEILDLELEETDQCTTDVLSVSPRSTQFSQHHKKESLFCGPFSSLTTRNGTMQNGRLFIRYTNIEEKNKGFKMRIFEVSEDCSSENLFVDESEPTKILSTPRYPGLIPHSLDCQYTLRAPNGHRLKFTVNPENFKMESADDECDCEECDWLEIRDGPTEHAPLIGRYCNIYAPSTIYSTGNFLFVRIRTDSFAASNGFTAVYELASCGGTVVLRPGVNHTLTSPNYPDVYPLHAECEWSVRTPNSHMVEARVVHVGLTWNVNCSTDSFSIRDGNRTAPYLLEPQCNGRHLSKTDYRSASSEMTVQFRSNGTIQKAGRQLCKDKKCGFELMLRVSNESCGGIITDQEGQLTTPGYPGRLLPHVRCEWELRAGIGYRYLLSFEFLEDRDGFYQKRFGGETDGKGCFADLVFFNGRPKHEAINYRNDRLFCDYRKVFVSEADLVTVVYSDSYTKHYKGVSDDSSDNVYYVPFRVNYTKVPADYDQNGCGFLVSKNDTLNFGNYSSAGADGVRYCHAVLRRPAEYATTLVEITEYSENSAFVTTDCSDWANSVMLECSIYHET</sequence>
<keyword evidence="2" id="KW-0732">Signal</keyword>
<feature type="domain" description="EGF-like" evidence="8">
    <location>
        <begin position="336"/>
        <end position="382"/>
    </location>
</feature>
<feature type="disulfide bond" evidence="5">
    <location>
        <begin position="1378"/>
        <end position="1405"/>
    </location>
</feature>
<evidence type="ECO:0000256" key="2">
    <source>
        <dbReference type="ARBA" id="ARBA00022729"/>
    </source>
</evidence>
<keyword evidence="3" id="KW-0677">Repeat</keyword>
<reference evidence="9 10" key="1">
    <citation type="submission" date="2023-08" db="EMBL/GenBank/DDBJ databases">
        <title>A Necator americanus chromosomal reference genome.</title>
        <authorList>
            <person name="Ilik V."/>
            <person name="Petrzelkova K.J."/>
            <person name="Pardy F."/>
            <person name="Fuh T."/>
            <person name="Niatou-Singa F.S."/>
            <person name="Gouil Q."/>
            <person name="Baker L."/>
            <person name="Ritchie M.E."/>
            <person name="Jex A.R."/>
            <person name="Gazzola D."/>
            <person name="Li H."/>
            <person name="Toshio Fujiwara R."/>
            <person name="Zhan B."/>
            <person name="Aroian R.V."/>
            <person name="Pafco B."/>
            <person name="Schwarz E.M."/>
        </authorList>
    </citation>
    <scope>NUCLEOTIDE SEQUENCE [LARGE SCALE GENOMIC DNA]</scope>
    <source>
        <strain evidence="9 10">Aroian</strain>
        <tissue evidence="9">Whole animal</tissue>
    </source>
</reference>
<feature type="disulfide bond" evidence="6">
    <location>
        <begin position="190"/>
        <end position="199"/>
    </location>
</feature>
<evidence type="ECO:0000259" key="8">
    <source>
        <dbReference type="PROSITE" id="PS50026"/>
    </source>
</evidence>
<dbReference type="Proteomes" id="UP001303046">
    <property type="component" value="Unassembled WGS sequence"/>
</dbReference>
<feature type="domain" description="EGF-like" evidence="8">
    <location>
        <begin position="385"/>
        <end position="423"/>
    </location>
</feature>
<evidence type="ECO:0000313" key="9">
    <source>
        <dbReference type="EMBL" id="KAK6758662.1"/>
    </source>
</evidence>
<evidence type="ECO:0000256" key="6">
    <source>
        <dbReference type="PROSITE-ProRule" id="PRU00076"/>
    </source>
</evidence>
<feature type="domain" description="EGF-like" evidence="8">
    <location>
        <begin position="252"/>
        <end position="291"/>
    </location>
</feature>
<evidence type="ECO:0000256" key="5">
    <source>
        <dbReference type="PROSITE-ProRule" id="PRU00059"/>
    </source>
</evidence>
<feature type="disulfide bond" evidence="6">
    <location>
        <begin position="147"/>
        <end position="156"/>
    </location>
</feature>
<feature type="domain" description="CUB" evidence="7">
    <location>
        <begin position="1511"/>
        <end position="1569"/>
    </location>
</feature>
<feature type="domain" description="CUB" evidence="7">
    <location>
        <begin position="894"/>
        <end position="1013"/>
    </location>
</feature>
<proteinExistence type="predicted"/>
<accession>A0ABR1E7J1</accession>
<dbReference type="SUPFAM" id="SSF57184">
    <property type="entry name" value="Growth factor receptor domain"/>
    <property type="match status" value="1"/>
</dbReference>
<feature type="domain" description="CUB" evidence="7">
    <location>
        <begin position="2556"/>
        <end position="2683"/>
    </location>
</feature>
<feature type="domain" description="EGF-like" evidence="8">
    <location>
        <begin position="159"/>
        <end position="200"/>
    </location>
</feature>
<dbReference type="InterPro" id="IPR000859">
    <property type="entry name" value="CUB_dom"/>
</dbReference>
<dbReference type="CDD" id="cd00041">
    <property type="entry name" value="CUB"/>
    <property type="match status" value="12"/>
</dbReference>
<dbReference type="InterPro" id="IPR000742">
    <property type="entry name" value="EGF"/>
</dbReference>
<organism evidence="9 10">
    <name type="scientific">Necator americanus</name>
    <name type="common">Human hookworm</name>
    <dbReference type="NCBI Taxonomy" id="51031"/>
    <lineage>
        <taxon>Eukaryota</taxon>
        <taxon>Metazoa</taxon>
        <taxon>Ecdysozoa</taxon>
        <taxon>Nematoda</taxon>
        <taxon>Chromadorea</taxon>
        <taxon>Rhabditida</taxon>
        <taxon>Rhabditina</taxon>
        <taxon>Rhabditomorpha</taxon>
        <taxon>Strongyloidea</taxon>
        <taxon>Ancylostomatidae</taxon>
        <taxon>Bunostominae</taxon>
        <taxon>Necator</taxon>
    </lineage>
</organism>
<keyword evidence="10" id="KW-1185">Reference proteome</keyword>
<dbReference type="Pfam" id="PF07645">
    <property type="entry name" value="EGF_CA"/>
    <property type="match status" value="3"/>
</dbReference>
<evidence type="ECO:0000256" key="4">
    <source>
        <dbReference type="ARBA" id="ARBA00023157"/>
    </source>
</evidence>
<dbReference type="PROSITE" id="PS00022">
    <property type="entry name" value="EGF_1"/>
    <property type="match status" value="4"/>
</dbReference>
<feature type="domain" description="CUB" evidence="7">
    <location>
        <begin position="1378"/>
        <end position="1509"/>
    </location>
</feature>
<dbReference type="PANTHER" id="PTHR24251">
    <property type="entry name" value="OVOCHYMASE-RELATED"/>
    <property type="match status" value="1"/>
</dbReference>
<keyword evidence="1 6" id="KW-0245">EGF-like domain</keyword>
<feature type="domain" description="CUB" evidence="7">
    <location>
        <begin position="1017"/>
        <end position="1134"/>
    </location>
</feature>
<dbReference type="InterPro" id="IPR001881">
    <property type="entry name" value="EGF-like_Ca-bd_dom"/>
</dbReference>
<feature type="domain" description="CUB" evidence="7">
    <location>
        <begin position="592"/>
        <end position="709"/>
    </location>
</feature>
<evidence type="ECO:0000313" key="10">
    <source>
        <dbReference type="Proteomes" id="UP001303046"/>
    </source>
</evidence>
<feature type="domain" description="CUB" evidence="7">
    <location>
        <begin position="2431"/>
        <end position="2554"/>
    </location>
</feature>
<dbReference type="InterPro" id="IPR035914">
    <property type="entry name" value="Sperma_CUB_dom_sf"/>
</dbReference>
<feature type="domain" description="EGF-like" evidence="8">
    <location>
        <begin position="424"/>
        <end position="461"/>
    </location>
</feature>
<feature type="domain" description="CUB" evidence="7">
    <location>
        <begin position="1254"/>
        <end position="1377"/>
    </location>
</feature>
<dbReference type="PROSITE" id="PS00010">
    <property type="entry name" value="ASX_HYDROXYL"/>
    <property type="match status" value="1"/>
</dbReference>
<dbReference type="InterPro" id="IPR018097">
    <property type="entry name" value="EGF_Ca-bd_CS"/>
</dbReference>
<dbReference type="Gene3D" id="2.60.120.290">
    <property type="entry name" value="Spermadhesin, CUB domain"/>
    <property type="match status" value="16"/>
</dbReference>
<feature type="disulfide bond" evidence="6">
    <location>
        <begin position="451"/>
        <end position="460"/>
    </location>
</feature>
<feature type="disulfide bond" evidence="6">
    <location>
        <begin position="413"/>
        <end position="422"/>
    </location>
</feature>
<dbReference type="SUPFAM" id="SSF57196">
    <property type="entry name" value="EGF/Laminin"/>
    <property type="match status" value="4"/>
</dbReference>
<comment type="caution">
    <text evidence="6">Lacks conserved residue(s) required for the propagation of feature annotation.</text>
</comment>
<protein>
    <recommendedName>
        <fullName evidence="11">EGF-like domain protein</fullName>
    </recommendedName>
</protein>
<evidence type="ECO:0000256" key="3">
    <source>
        <dbReference type="ARBA" id="ARBA00022737"/>
    </source>
</evidence>
<gene>
    <name evidence="9" type="primary">Necator_chrV.g20888</name>
    <name evidence="9" type="ORF">RB195_016095</name>
</gene>
<dbReference type="Pfam" id="PF00431">
    <property type="entry name" value="CUB"/>
    <property type="match status" value="11"/>
</dbReference>
<dbReference type="CDD" id="cd00054">
    <property type="entry name" value="EGF_CA"/>
    <property type="match status" value="6"/>
</dbReference>
<dbReference type="SMART" id="SM00181">
    <property type="entry name" value="EGF"/>
    <property type="match status" value="8"/>
</dbReference>
<feature type="domain" description="CUB" evidence="7">
    <location>
        <begin position="2305"/>
        <end position="2427"/>
    </location>
</feature>
<name>A0ABR1E7J1_NECAM</name>
<dbReference type="SMART" id="SM00179">
    <property type="entry name" value="EGF_CA"/>
    <property type="match status" value="7"/>
</dbReference>
<feature type="domain" description="CUB" evidence="7">
    <location>
        <begin position="467"/>
        <end position="588"/>
    </location>
</feature>
<feature type="domain" description="EGF-like" evidence="8">
    <location>
        <begin position="120"/>
        <end position="157"/>
    </location>
</feature>
<dbReference type="PROSITE" id="PS01187">
    <property type="entry name" value="EGF_CA"/>
    <property type="match status" value="3"/>
</dbReference>
<feature type="domain" description="CUB" evidence="7">
    <location>
        <begin position="2687"/>
        <end position="2825"/>
    </location>
</feature>
<comment type="caution">
    <text evidence="9">The sequence shown here is derived from an EMBL/GenBank/DDBJ whole genome shotgun (WGS) entry which is preliminary data.</text>
</comment>
<dbReference type="PROSITE" id="PS50026">
    <property type="entry name" value="EGF_3"/>
    <property type="match status" value="6"/>
</dbReference>
<feature type="domain" description="CUB" evidence="7">
    <location>
        <begin position="715"/>
        <end position="886"/>
    </location>
</feature>
<dbReference type="InterPro" id="IPR009030">
    <property type="entry name" value="Growth_fac_rcpt_cys_sf"/>
</dbReference>
<evidence type="ECO:0008006" key="11">
    <source>
        <dbReference type="Google" id="ProtNLM"/>
    </source>
</evidence>
<dbReference type="Gene3D" id="2.10.25.10">
    <property type="entry name" value="Laminin"/>
    <property type="match status" value="7"/>
</dbReference>
<feature type="domain" description="CUB" evidence="7">
    <location>
        <begin position="1648"/>
        <end position="1797"/>
    </location>
</feature>
<feature type="domain" description="CUB" evidence="7">
    <location>
        <begin position="1923"/>
        <end position="1993"/>
    </location>
</feature>
<keyword evidence="4 6" id="KW-1015">Disulfide bond</keyword>
<evidence type="ECO:0000256" key="1">
    <source>
        <dbReference type="ARBA" id="ARBA00022536"/>
    </source>
</evidence>
<dbReference type="InterPro" id="IPR049883">
    <property type="entry name" value="NOTCH1_EGF-like"/>
</dbReference>
<dbReference type="SMART" id="SM00042">
    <property type="entry name" value="CUB"/>
    <property type="match status" value="16"/>
</dbReference>
<dbReference type="EMBL" id="JAVFWL010000005">
    <property type="protein sequence ID" value="KAK6758662.1"/>
    <property type="molecule type" value="Genomic_DNA"/>
</dbReference>